<evidence type="ECO:0000256" key="2">
    <source>
        <dbReference type="ARBA" id="ARBA00002039"/>
    </source>
</evidence>
<dbReference type="EC" id="3.4.15.6" evidence="4"/>
<comment type="catalytic activity">
    <reaction evidence="1">
        <text>[L-4-(L-arginin-2-N-yl)aspartate](n) + H2O = [L-4-(L-arginin-2-N-yl)aspartate](n-1) + L-4-(L-arginin-2-N-yl)aspartate</text>
        <dbReference type="Rhea" id="RHEA:12845"/>
        <dbReference type="Rhea" id="RHEA-COMP:13728"/>
        <dbReference type="Rhea" id="RHEA-COMP:13734"/>
        <dbReference type="ChEBI" id="CHEBI:15377"/>
        <dbReference type="ChEBI" id="CHEBI:137986"/>
        <dbReference type="ChEBI" id="CHEBI:137991"/>
        <dbReference type="EC" id="3.4.15.6"/>
    </reaction>
</comment>
<comment type="caution">
    <text evidence="11">The sequence shown here is derived from an EMBL/GenBank/DDBJ whole genome shotgun (WGS) entry which is preliminary data.</text>
</comment>
<feature type="chain" id="PRO_5026982275" description="Cyanophycinase" evidence="10">
    <location>
        <begin position="34"/>
        <end position="447"/>
    </location>
</feature>
<dbReference type="CDD" id="cd03145">
    <property type="entry name" value="GAT1_cyanophycinase"/>
    <property type="match status" value="1"/>
</dbReference>
<dbReference type="EMBL" id="WWCN01000017">
    <property type="protein sequence ID" value="MYM25538.1"/>
    <property type="molecule type" value="Genomic_DNA"/>
</dbReference>
<evidence type="ECO:0000313" key="11">
    <source>
        <dbReference type="EMBL" id="MYM25538.1"/>
    </source>
</evidence>
<evidence type="ECO:0000256" key="10">
    <source>
        <dbReference type="SAM" id="SignalP"/>
    </source>
</evidence>
<dbReference type="InterPro" id="IPR011811">
    <property type="entry name" value="Peptidase_S51_cyanophycinase"/>
</dbReference>
<dbReference type="Gene3D" id="3.40.50.880">
    <property type="match status" value="1"/>
</dbReference>
<keyword evidence="10" id="KW-0732">Signal</keyword>
<name>A0A6L8KH66_9BURK</name>
<dbReference type="RefSeq" id="WP_161008991.1">
    <property type="nucleotide sequence ID" value="NZ_WWCN01000017.1"/>
</dbReference>
<dbReference type="NCBIfam" id="TIGR02069">
    <property type="entry name" value="cyanophycinase"/>
    <property type="match status" value="1"/>
</dbReference>
<evidence type="ECO:0000256" key="1">
    <source>
        <dbReference type="ARBA" id="ARBA00001092"/>
    </source>
</evidence>
<dbReference type="InterPro" id="IPR005320">
    <property type="entry name" value="Peptidase_S51"/>
</dbReference>
<protein>
    <recommendedName>
        <fullName evidence="5">Cyanophycinase</fullName>
        <ecNumber evidence="4">3.4.15.6</ecNumber>
    </recommendedName>
</protein>
<comment type="similarity">
    <text evidence="3">Belongs to the peptidase S51 family.</text>
</comment>
<keyword evidence="12" id="KW-1185">Reference proteome</keyword>
<dbReference type="Proteomes" id="UP000479335">
    <property type="component" value="Unassembled WGS sequence"/>
</dbReference>
<proteinExistence type="inferred from homology"/>
<dbReference type="GO" id="GO:0008236">
    <property type="term" value="F:serine-type peptidase activity"/>
    <property type="evidence" value="ECO:0007669"/>
    <property type="project" value="UniProtKB-KW"/>
</dbReference>
<dbReference type="SUPFAM" id="SSF52317">
    <property type="entry name" value="Class I glutamine amidotransferase-like"/>
    <property type="match status" value="1"/>
</dbReference>
<evidence type="ECO:0000256" key="6">
    <source>
        <dbReference type="ARBA" id="ARBA00022670"/>
    </source>
</evidence>
<gene>
    <name evidence="11" type="ORF">GTP46_23180</name>
</gene>
<evidence type="ECO:0000256" key="5">
    <source>
        <dbReference type="ARBA" id="ARBA00015719"/>
    </source>
</evidence>
<dbReference type="InterPro" id="IPR029062">
    <property type="entry name" value="Class_I_gatase-like"/>
</dbReference>
<evidence type="ECO:0000256" key="7">
    <source>
        <dbReference type="ARBA" id="ARBA00022801"/>
    </source>
</evidence>
<sequence>MKVRALTLLPQCLQGCLRVCMLWLLVLGGVAHAAATTTPPAPVPKVQVTGKSSKPAKAVPPPKPVLAPPAGNLVIIGGGLRTENAEVWQRIVQLAGGKGARIGVFGSASINPENAAQATVNKLNQYGAQAFAIPLGVTWPNSDYRKAAEDPEVIAMIHSATGIYFTGGDQARISRALVRPDGSHTAALDAVWDVYRDGGVIAGSSAGAAIMSTTMFYDAKSTLDMLKQGVSDGHEISAGLGFIGDDVFVDQHLLVRGRFARMIPVMLKKGYQIGLGIDENTAMVVNARRDVEIIGYSGALLLDLSAAITDRGIKGFNISNATISYLDRGDKFNLVTREFTPSPDKADNKLDPNQPDTREPVYTNDILGNNAVLDLMVNLIDNAQQEAIGIAFGNPRDFNPELGFEFRFSKTINSVGYSSTEVEAYSVLKLRMDIRPIQLQQPLYRYR</sequence>
<dbReference type="GO" id="GO:0008241">
    <property type="term" value="F:peptidyl-dipeptidase activity"/>
    <property type="evidence" value="ECO:0007669"/>
    <property type="project" value="UniProtKB-EC"/>
</dbReference>
<reference evidence="11 12" key="1">
    <citation type="submission" date="2019-12" db="EMBL/GenBank/DDBJ databases">
        <title>Novel species isolated from a subtropical stream in China.</title>
        <authorList>
            <person name="Lu H."/>
        </authorList>
    </citation>
    <scope>NUCLEOTIDE SEQUENCE [LARGE SCALE GENOMIC DNA]</scope>
    <source>
        <strain evidence="11 12">FT135W</strain>
    </source>
</reference>
<evidence type="ECO:0000256" key="8">
    <source>
        <dbReference type="ARBA" id="ARBA00022825"/>
    </source>
</evidence>
<evidence type="ECO:0000313" key="12">
    <source>
        <dbReference type="Proteomes" id="UP000479335"/>
    </source>
</evidence>
<dbReference type="Pfam" id="PF03575">
    <property type="entry name" value="Peptidase_S51"/>
    <property type="match status" value="1"/>
</dbReference>
<comment type="function">
    <text evidence="2">Exopeptidase that catalyzes the hydrolytic cleavage of multi-L-arginyl-poly-L-aspartic acid (cyanophycin; a water-insoluble reserve polymer) into aspartate-arginine dipeptides.</text>
</comment>
<keyword evidence="11" id="KW-0121">Carboxypeptidase</keyword>
<evidence type="ECO:0000256" key="3">
    <source>
        <dbReference type="ARBA" id="ARBA00006534"/>
    </source>
</evidence>
<feature type="signal peptide" evidence="10">
    <location>
        <begin position="1"/>
        <end position="33"/>
    </location>
</feature>
<accession>A0A6L8KH66</accession>
<organism evidence="11 12">
    <name type="scientific">Duganella flavida</name>
    <dbReference type="NCBI Taxonomy" id="2692175"/>
    <lineage>
        <taxon>Bacteria</taxon>
        <taxon>Pseudomonadati</taxon>
        <taxon>Pseudomonadota</taxon>
        <taxon>Betaproteobacteria</taxon>
        <taxon>Burkholderiales</taxon>
        <taxon>Oxalobacteraceae</taxon>
        <taxon>Telluria group</taxon>
        <taxon>Duganella</taxon>
    </lineage>
</organism>
<feature type="region of interest" description="Disordered" evidence="9">
    <location>
        <begin position="38"/>
        <end position="63"/>
    </location>
</feature>
<dbReference type="PANTHER" id="PTHR36175">
    <property type="entry name" value="CYANOPHYCINASE"/>
    <property type="match status" value="1"/>
</dbReference>
<evidence type="ECO:0000256" key="4">
    <source>
        <dbReference type="ARBA" id="ARBA00013115"/>
    </source>
</evidence>
<dbReference type="GO" id="GO:0004180">
    <property type="term" value="F:carboxypeptidase activity"/>
    <property type="evidence" value="ECO:0007669"/>
    <property type="project" value="UniProtKB-KW"/>
</dbReference>
<keyword evidence="7 11" id="KW-0378">Hydrolase</keyword>
<dbReference type="PANTHER" id="PTHR36175:SF1">
    <property type="entry name" value="CYANOPHYCINASE"/>
    <property type="match status" value="1"/>
</dbReference>
<keyword evidence="8" id="KW-0720">Serine protease</keyword>
<dbReference type="AlphaFoldDB" id="A0A6L8KH66"/>
<evidence type="ECO:0000256" key="9">
    <source>
        <dbReference type="SAM" id="MobiDB-lite"/>
    </source>
</evidence>
<dbReference type="GO" id="GO:0006508">
    <property type="term" value="P:proteolysis"/>
    <property type="evidence" value="ECO:0007669"/>
    <property type="project" value="UniProtKB-KW"/>
</dbReference>
<feature type="compositionally biased region" description="Low complexity" evidence="9">
    <location>
        <begin position="38"/>
        <end position="57"/>
    </location>
</feature>
<keyword evidence="6" id="KW-0645">Protease</keyword>